<evidence type="ECO:0000256" key="1">
    <source>
        <dbReference type="SAM" id="SignalP"/>
    </source>
</evidence>
<protein>
    <submittedName>
        <fullName evidence="2">Uncharacterized protein</fullName>
    </submittedName>
</protein>
<keyword evidence="3" id="KW-1185">Reference proteome</keyword>
<evidence type="ECO:0000313" key="2">
    <source>
        <dbReference type="EMBL" id="CAD8214431.1"/>
    </source>
</evidence>
<dbReference type="EMBL" id="CAJJDP010000181">
    <property type="protein sequence ID" value="CAD8214431.1"/>
    <property type="molecule type" value="Genomic_DNA"/>
</dbReference>
<feature type="signal peptide" evidence="1">
    <location>
        <begin position="1"/>
        <end position="15"/>
    </location>
</feature>
<organism evidence="2 3">
    <name type="scientific">Paramecium octaurelia</name>
    <dbReference type="NCBI Taxonomy" id="43137"/>
    <lineage>
        <taxon>Eukaryota</taxon>
        <taxon>Sar</taxon>
        <taxon>Alveolata</taxon>
        <taxon>Ciliophora</taxon>
        <taxon>Intramacronucleata</taxon>
        <taxon>Oligohymenophorea</taxon>
        <taxon>Peniculida</taxon>
        <taxon>Parameciidae</taxon>
        <taxon>Paramecium</taxon>
    </lineage>
</organism>
<reference evidence="2" key="1">
    <citation type="submission" date="2021-01" db="EMBL/GenBank/DDBJ databases">
        <authorList>
            <consortium name="Genoscope - CEA"/>
            <person name="William W."/>
        </authorList>
    </citation>
    <scope>NUCLEOTIDE SEQUENCE</scope>
</reference>
<evidence type="ECO:0000313" key="3">
    <source>
        <dbReference type="Proteomes" id="UP000683925"/>
    </source>
</evidence>
<keyword evidence="1" id="KW-0732">Signal</keyword>
<gene>
    <name evidence="2" type="ORF">POCTA_138.1.T1770014</name>
</gene>
<dbReference type="AlphaFoldDB" id="A0A8S1YM51"/>
<name>A0A8S1YM51_PAROT</name>
<comment type="caution">
    <text evidence="2">The sequence shown here is derived from an EMBL/GenBank/DDBJ whole genome shotgun (WGS) entry which is preliminary data.</text>
</comment>
<proteinExistence type="predicted"/>
<feature type="chain" id="PRO_5035912685" evidence="1">
    <location>
        <begin position="16"/>
        <end position="187"/>
    </location>
</feature>
<sequence>MKLFLLFFLLKYSDFASLPVVDANAKCSQNDLYIFRKESIIRGKYRDVASQFNGALIPQARAILFHVTNIDNSPLRNSLYPRYIADLGHVNVYLRESVIVRFLQINQINHVRFWMWDTDDRQTEKQVFVITADLIEKVIFDGISKSTLYVLKFSDQLASGLKFYNKGGNNLDHTYMTILKLQAFQAF</sequence>
<accession>A0A8S1YM51</accession>
<dbReference type="Proteomes" id="UP000683925">
    <property type="component" value="Unassembled WGS sequence"/>
</dbReference>